<dbReference type="PANTHER" id="PTHR33710">
    <property type="entry name" value="BNAC02G09200D PROTEIN"/>
    <property type="match status" value="1"/>
</dbReference>
<evidence type="ECO:0000313" key="1">
    <source>
        <dbReference type="EMBL" id="GAA0168213.1"/>
    </source>
</evidence>
<gene>
    <name evidence="1" type="ORF">LIER_22979</name>
</gene>
<accession>A0AAV3R009</accession>
<evidence type="ECO:0000313" key="2">
    <source>
        <dbReference type="Proteomes" id="UP001454036"/>
    </source>
</evidence>
<dbReference type="SUPFAM" id="SSF56219">
    <property type="entry name" value="DNase I-like"/>
    <property type="match status" value="1"/>
</dbReference>
<proteinExistence type="predicted"/>
<evidence type="ECO:0008006" key="3">
    <source>
        <dbReference type="Google" id="ProtNLM"/>
    </source>
</evidence>
<dbReference type="EMBL" id="BAABME010006385">
    <property type="protein sequence ID" value="GAA0168213.1"/>
    <property type="molecule type" value="Genomic_DNA"/>
</dbReference>
<name>A0AAV3R009_LITER</name>
<dbReference type="InterPro" id="IPR036691">
    <property type="entry name" value="Endo/exonu/phosph_ase_sf"/>
</dbReference>
<comment type="caution">
    <text evidence="1">The sequence shown here is derived from an EMBL/GenBank/DDBJ whole genome shotgun (WGS) entry which is preliminary data.</text>
</comment>
<dbReference type="AlphaFoldDB" id="A0AAV3R009"/>
<sequence length="369" mass="42917">MVEVSELSNGDKCIMSSIYGDYLRVERQKLWRDIEKYCAIEFGDCVEKVKLEDVDGKGCDFTWFRGATMRKLDRVMVNREWSSKYSRSYVVFEAPGLSDHTPMSIMVEEVEVKFGSTFKFHEFWCKHAEYMELLKMVWAVKVDGNKMVVIIKKLTEVKKALKEFNLKHFNKLSQQVKEKEFEVEMVQKSILSGNGSDGDYYKEKKIREKLYILKSAEESYFRAKARVSWTMLGDDCTRFFHPKMRSHHTINLKAGNTLEEDKKIANLFTNQVPAERVRGLIKPVTDEEIKEVLWSMGNNKAPGPNGFIVEFFKQGWEVVQKDVIEDVKCFYATRRMARGLSATTITLIPKKKCPLTMKDYRPIACCNVI</sequence>
<reference evidence="1 2" key="1">
    <citation type="submission" date="2024-01" db="EMBL/GenBank/DDBJ databases">
        <title>The complete chloroplast genome sequence of Lithospermum erythrorhizon: insights into the phylogenetic relationship among Boraginaceae species and the maternal lineages of purple gromwells.</title>
        <authorList>
            <person name="Okada T."/>
            <person name="Watanabe K."/>
        </authorList>
    </citation>
    <scope>NUCLEOTIDE SEQUENCE [LARGE SCALE GENOMIC DNA]</scope>
</reference>
<dbReference type="Proteomes" id="UP001454036">
    <property type="component" value="Unassembled WGS sequence"/>
</dbReference>
<protein>
    <recommendedName>
        <fullName evidence="3">RNA-directed DNA polymerase, eukaryota, reverse transcriptase zinc-binding domain protein</fullName>
    </recommendedName>
</protein>
<keyword evidence="2" id="KW-1185">Reference proteome</keyword>
<organism evidence="1 2">
    <name type="scientific">Lithospermum erythrorhizon</name>
    <name type="common">Purple gromwell</name>
    <name type="synonym">Lithospermum officinale var. erythrorhizon</name>
    <dbReference type="NCBI Taxonomy" id="34254"/>
    <lineage>
        <taxon>Eukaryota</taxon>
        <taxon>Viridiplantae</taxon>
        <taxon>Streptophyta</taxon>
        <taxon>Embryophyta</taxon>
        <taxon>Tracheophyta</taxon>
        <taxon>Spermatophyta</taxon>
        <taxon>Magnoliopsida</taxon>
        <taxon>eudicotyledons</taxon>
        <taxon>Gunneridae</taxon>
        <taxon>Pentapetalae</taxon>
        <taxon>asterids</taxon>
        <taxon>lamiids</taxon>
        <taxon>Boraginales</taxon>
        <taxon>Boraginaceae</taxon>
        <taxon>Boraginoideae</taxon>
        <taxon>Lithospermeae</taxon>
        <taxon>Lithospermum</taxon>
    </lineage>
</organism>
<dbReference type="PANTHER" id="PTHR33710:SF71">
    <property type="entry name" value="ENDONUCLEASE_EXONUCLEASE_PHOSPHATASE DOMAIN-CONTAINING PROTEIN"/>
    <property type="match status" value="1"/>
</dbReference>